<dbReference type="NCBIfam" id="NF003247">
    <property type="entry name" value="PRK04204.1-3"/>
    <property type="match status" value="1"/>
</dbReference>
<dbReference type="GO" id="GO:0005737">
    <property type="term" value="C:cytoplasm"/>
    <property type="evidence" value="ECO:0007669"/>
    <property type="project" value="UniProtKB-SubCell"/>
</dbReference>
<evidence type="ECO:0000313" key="11">
    <source>
        <dbReference type="Proteomes" id="UP000250443"/>
    </source>
</evidence>
<accession>A0A2X2CT48</accession>
<keyword evidence="5" id="KW-0963">Cytoplasm</keyword>
<evidence type="ECO:0000313" key="12">
    <source>
        <dbReference type="Proteomes" id="UP000626180"/>
    </source>
</evidence>
<protein>
    <recommendedName>
        <fullName evidence="5 6">RNA 3'-terminal phosphate cyclase</fullName>
        <shortName evidence="5">RNA cyclase</shortName>
        <shortName evidence="5">RNA-3'-phosphate cyclase</shortName>
        <ecNumber evidence="5 6">6.5.1.4</ecNumber>
    </recommendedName>
</protein>
<dbReference type="PANTHER" id="PTHR11096">
    <property type="entry name" value="RNA 3' TERMINAL PHOSPHATE CYCLASE"/>
    <property type="match status" value="1"/>
</dbReference>
<dbReference type="PANTHER" id="PTHR11096:SF0">
    <property type="entry name" value="RNA 3'-TERMINAL PHOSPHATE CYCLASE"/>
    <property type="match status" value="1"/>
</dbReference>
<dbReference type="InterPro" id="IPR013792">
    <property type="entry name" value="RNA3'P_cycl/enolpyr_Trfase_a/b"/>
</dbReference>
<keyword evidence="3 5" id="KW-0547">Nucleotide-binding</keyword>
<dbReference type="GO" id="GO:0006396">
    <property type="term" value="P:RNA processing"/>
    <property type="evidence" value="ECO:0007669"/>
    <property type="project" value="UniProtKB-UniRule"/>
</dbReference>
<evidence type="ECO:0000256" key="3">
    <source>
        <dbReference type="ARBA" id="ARBA00022741"/>
    </source>
</evidence>
<dbReference type="EC" id="6.5.1.4" evidence="5 6"/>
<evidence type="ECO:0000256" key="2">
    <source>
        <dbReference type="ARBA" id="ARBA00022598"/>
    </source>
</evidence>
<proteinExistence type="inferred from homology"/>
<feature type="domain" description="RNA 3'-terminal phosphate cyclase" evidence="7">
    <location>
        <begin position="11"/>
        <end position="323"/>
    </location>
</feature>
<evidence type="ECO:0000256" key="1">
    <source>
        <dbReference type="ARBA" id="ARBA00009206"/>
    </source>
</evidence>
<comment type="function">
    <text evidence="5">Catalyzes the conversion of 3'-phosphate to a 2',3'-cyclic phosphodiester at the end of RNA. The mechanism of action of the enzyme occurs in 3 steps: (A) adenylation of the enzyme by ATP; (B) transfer of adenylate to an RNA-N3'P to produce RNA-N3'PP5'A; (C) and attack of the adjacent 2'-hydroxyl on the 3'-phosphorus in the diester linkage to produce the cyclic end product. The biological role of this enzyme is unknown but it is likely to function in some aspects of cellular RNA processing.</text>
</comment>
<comment type="catalytic activity">
    <reaction evidence="4 5">
        <text>a 3'-end 3'-phospho-ribonucleotide-RNA + ATP = a 3'-end 2',3'-cyclophospho-ribonucleotide-RNA + AMP + diphosphate</text>
        <dbReference type="Rhea" id="RHEA:23976"/>
        <dbReference type="Rhea" id="RHEA-COMP:10463"/>
        <dbReference type="Rhea" id="RHEA-COMP:10464"/>
        <dbReference type="ChEBI" id="CHEBI:30616"/>
        <dbReference type="ChEBI" id="CHEBI:33019"/>
        <dbReference type="ChEBI" id="CHEBI:83062"/>
        <dbReference type="ChEBI" id="CHEBI:83064"/>
        <dbReference type="ChEBI" id="CHEBI:456215"/>
        <dbReference type="EC" id="6.5.1.4"/>
    </reaction>
</comment>
<evidence type="ECO:0000256" key="4">
    <source>
        <dbReference type="ARBA" id="ARBA00024481"/>
    </source>
</evidence>
<organism evidence="10 11">
    <name type="scientific">Pseudomonas luteola</name>
    <dbReference type="NCBI Taxonomy" id="47886"/>
    <lineage>
        <taxon>Bacteria</taxon>
        <taxon>Pseudomonadati</taxon>
        <taxon>Pseudomonadota</taxon>
        <taxon>Gammaproteobacteria</taxon>
        <taxon>Pseudomonadales</taxon>
        <taxon>Pseudomonadaceae</taxon>
        <taxon>Pseudomonas</taxon>
    </lineage>
</organism>
<dbReference type="NCBIfam" id="NF003246">
    <property type="entry name" value="PRK04204.1-2"/>
    <property type="match status" value="1"/>
</dbReference>
<dbReference type="InterPro" id="IPR036553">
    <property type="entry name" value="RPTC_insert"/>
</dbReference>
<feature type="domain" description="RNA 3'-terminal phosphate cyclase insert" evidence="8">
    <location>
        <begin position="180"/>
        <end position="270"/>
    </location>
</feature>
<dbReference type="PIRSF" id="PIRSF005378">
    <property type="entry name" value="RNA3'_term_phos_cycl_euk"/>
    <property type="match status" value="1"/>
</dbReference>
<dbReference type="InterPro" id="IPR013791">
    <property type="entry name" value="RNA3'-term_phos_cycl_insert"/>
</dbReference>
<reference evidence="10 11" key="1">
    <citation type="submission" date="2018-06" db="EMBL/GenBank/DDBJ databases">
        <authorList>
            <consortium name="Pathogen Informatics"/>
            <person name="Doyle S."/>
        </authorList>
    </citation>
    <scope>NUCLEOTIDE SEQUENCE [LARGE SCALE GENOMIC DNA]</scope>
    <source>
        <strain evidence="10 11">NCTC11842</strain>
    </source>
</reference>
<dbReference type="Proteomes" id="UP000626180">
    <property type="component" value="Unassembled WGS sequence"/>
</dbReference>
<dbReference type="InterPro" id="IPR037136">
    <property type="entry name" value="RNA3'_phos_cyclase_dom_sf"/>
</dbReference>
<dbReference type="InterPro" id="IPR017770">
    <property type="entry name" value="RNA3'_term_phos_cyc_type_1"/>
</dbReference>
<dbReference type="Proteomes" id="UP000250443">
    <property type="component" value="Unassembled WGS sequence"/>
</dbReference>
<dbReference type="InterPro" id="IPR023797">
    <property type="entry name" value="RNA3'_phos_cyclase_dom"/>
</dbReference>
<feature type="active site" description="Tele-AMP-histidine intermediate" evidence="5">
    <location>
        <position position="306"/>
    </location>
</feature>
<keyword evidence="5" id="KW-0067">ATP-binding</keyword>
<evidence type="ECO:0000313" key="10">
    <source>
        <dbReference type="EMBL" id="SPZ11912.1"/>
    </source>
</evidence>
<gene>
    <name evidence="5 10" type="primary">rtcA</name>
    <name evidence="9" type="ORF">IRZ65_18270</name>
    <name evidence="10" type="ORF">NCTC11842_04167</name>
</gene>
<dbReference type="EMBL" id="JADMCD010000010">
    <property type="protein sequence ID" value="MBF8642628.1"/>
    <property type="molecule type" value="Genomic_DNA"/>
</dbReference>
<comment type="similarity">
    <text evidence="1 5">Belongs to the RNA 3'-terminal cyclase family. Type 1 subfamily.</text>
</comment>
<keyword evidence="2 5" id="KW-0436">Ligase</keyword>
<evidence type="ECO:0000256" key="5">
    <source>
        <dbReference type="HAMAP-Rule" id="MF_00200"/>
    </source>
</evidence>
<reference evidence="9 12" key="2">
    <citation type="submission" date="2020-10" db="EMBL/GenBank/DDBJ databases">
        <title>Genome sequences of Pseudomonas isolates.</title>
        <authorList>
            <person name="Wessels L."/>
            <person name="Reich F."/>
            <person name="Hammerl J."/>
        </authorList>
    </citation>
    <scope>NUCLEOTIDE SEQUENCE [LARGE SCALE GENOMIC DNA]</scope>
    <source>
        <strain evidence="9 12">20-MO00624-0</strain>
    </source>
</reference>
<feature type="binding site" evidence="5">
    <location>
        <position position="100"/>
    </location>
    <ligand>
        <name>ATP</name>
        <dbReference type="ChEBI" id="CHEBI:30616"/>
    </ligand>
</feature>
<dbReference type="AlphaFoldDB" id="A0A2X2CT48"/>
<dbReference type="InterPro" id="IPR000228">
    <property type="entry name" value="RNA3'_term_phos_cyc"/>
</dbReference>
<name>A0A2X2CT48_PSELU</name>
<evidence type="ECO:0000256" key="6">
    <source>
        <dbReference type="NCBIfam" id="TIGR03399"/>
    </source>
</evidence>
<keyword evidence="12" id="KW-1185">Reference proteome</keyword>
<feature type="binding site" evidence="5">
    <location>
        <begin position="281"/>
        <end position="285"/>
    </location>
    <ligand>
        <name>ATP</name>
        <dbReference type="ChEBI" id="CHEBI:30616"/>
    </ligand>
</feature>
<dbReference type="GO" id="GO:0003963">
    <property type="term" value="F:RNA-3'-phosphate cyclase activity"/>
    <property type="evidence" value="ECO:0007669"/>
    <property type="project" value="UniProtKB-UniRule"/>
</dbReference>
<dbReference type="NCBIfam" id="TIGR03399">
    <property type="entry name" value="RNA_3prim_cycl"/>
    <property type="match status" value="1"/>
</dbReference>
<dbReference type="Pfam" id="PF01137">
    <property type="entry name" value="RTC"/>
    <property type="match status" value="1"/>
</dbReference>
<dbReference type="EMBL" id="UAUF01000014">
    <property type="protein sequence ID" value="SPZ11912.1"/>
    <property type="molecule type" value="Genomic_DNA"/>
</dbReference>
<dbReference type="Pfam" id="PF05189">
    <property type="entry name" value="RTC_insert"/>
    <property type="match status" value="1"/>
</dbReference>
<comment type="subcellular location">
    <subcellularLocation>
        <location evidence="5">Cytoplasm</location>
    </subcellularLocation>
</comment>
<dbReference type="Gene3D" id="3.65.10.20">
    <property type="entry name" value="RNA 3'-terminal phosphate cyclase domain"/>
    <property type="match status" value="1"/>
</dbReference>
<evidence type="ECO:0000259" key="8">
    <source>
        <dbReference type="Pfam" id="PF05189"/>
    </source>
</evidence>
<dbReference type="SUPFAM" id="SSF52913">
    <property type="entry name" value="RNA 3'-terminal phosphate cyclase, RPTC, insert domain"/>
    <property type="match status" value="1"/>
</dbReference>
<dbReference type="GO" id="GO:0005524">
    <property type="term" value="F:ATP binding"/>
    <property type="evidence" value="ECO:0007669"/>
    <property type="project" value="UniProtKB-KW"/>
</dbReference>
<dbReference type="Gene3D" id="3.30.360.20">
    <property type="entry name" value="RNA 3'-terminal phosphate cyclase, insert domain"/>
    <property type="match status" value="1"/>
</dbReference>
<evidence type="ECO:0000259" key="7">
    <source>
        <dbReference type="Pfam" id="PF01137"/>
    </source>
</evidence>
<dbReference type="SUPFAM" id="SSF55205">
    <property type="entry name" value="EPT/RTPC-like"/>
    <property type="match status" value="1"/>
</dbReference>
<dbReference type="RefSeq" id="WP_010795921.1">
    <property type="nucleotide sequence ID" value="NZ_FQYS01000011.1"/>
</dbReference>
<sequence length="339" mass="36416">MEELQVDGSIGGGQILRSALSLSMITGQPFSIINIRAKRSRPGLLRQHLTAVQAAAAICDATLEGAELSSLSLRFQPGAIKGGNYEFAISTAGSCVLVLQTVLPALLKAPAPSRLRLKGGTHNPAAPPVDFLQKAWLPLLKRMGAHIELDLIRHGFAPAGGGEMTVVIQPSRLSPLILEDRGQLVSQQAQALLAGLPESIGTRELNQVAQRLGWSQDNLHTVQLHRAQGPGNVVLIEQQYEAVTEVFAAFGQSRVRAEQVANHAIDELLAFEHSGAAVGEHLADQLLLPLLLAGSGRFTCLHASEHLRSNAEVIQRFCPVRIVIEPLSGDCYQVRLESH</sequence>
<evidence type="ECO:0000313" key="9">
    <source>
        <dbReference type="EMBL" id="MBF8642628.1"/>
    </source>
</evidence>
<dbReference type="HAMAP" id="MF_00200">
    <property type="entry name" value="RTC"/>
    <property type="match status" value="1"/>
</dbReference>